<dbReference type="EMBL" id="DP000010">
    <property type="protein sequence ID" value="ABA92119.2"/>
    <property type="molecule type" value="Genomic_DNA"/>
</dbReference>
<evidence type="ECO:0000313" key="2">
    <source>
        <dbReference type="EMBL" id="ABA92119.2"/>
    </source>
</evidence>
<reference evidence="2" key="3">
    <citation type="submission" date="2006-01" db="EMBL/GenBank/DDBJ databases">
        <authorList>
            <person name="Buell R."/>
        </authorList>
    </citation>
    <scope>NUCLEOTIDE SEQUENCE</scope>
</reference>
<accession>Q2R8Y3</accession>
<name>Q2R8Y3_ORYSJ</name>
<feature type="region of interest" description="Disordered" evidence="1">
    <location>
        <begin position="121"/>
        <end position="150"/>
    </location>
</feature>
<sequence>MSSPGFGLFRQAKEPDRWGRQEDYVSMTGRGGRGHYGFNLFGAKVTRKTDIEVVDLRGWQWSFRREKQRSAEIDDGAEETGQACECDVDSATEIGGGTEKGRLRVAEGAVAHACHVGYSQARKPKRGGLPLPVENSSLKNSSHPSEVSASTDWITNRFRHHQPEHHI</sequence>
<proteinExistence type="predicted"/>
<organism evidence="2">
    <name type="scientific">Oryza sativa subsp. japonica</name>
    <name type="common">Rice</name>
    <dbReference type="NCBI Taxonomy" id="39947"/>
    <lineage>
        <taxon>Eukaryota</taxon>
        <taxon>Viridiplantae</taxon>
        <taxon>Streptophyta</taxon>
        <taxon>Embryophyta</taxon>
        <taxon>Tracheophyta</taxon>
        <taxon>Spermatophyta</taxon>
        <taxon>Magnoliopsida</taxon>
        <taxon>Liliopsida</taxon>
        <taxon>Poales</taxon>
        <taxon>Poaceae</taxon>
        <taxon>BOP clade</taxon>
        <taxon>Oryzoideae</taxon>
        <taxon>Oryzeae</taxon>
        <taxon>Oryzinae</taxon>
        <taxon>Oryza</taxon>
        <taxon>Oryza sativa</taxon>
    </lineage>
</organism>
<reference evidence="2" key="1">
    <citation type="journal article" date="2005" name="BMC Biol.">
        <title>The sequence of rice chromosomes 11 and 12, rich in disease resistance genes and recent gene duplications.</title>
        <authorList>
            <consortium name="The rice chromosomes 11 and 12 sequencing consortia"/>
        </authorList>
    </citation>
    <scope>NUCLEOTIDE SEQUENCE [LARGE SCALE GENOMIC DNA]</scope>
</reference>
<feature type="compositionally biased region" description="Polar residues" evidence="1">
    <location>
        <begin position="134"/>
        <end position="150"/>
    </location>
</feature>
<gene>
    <name evidence="2" type="ordered locus">LOC_Os11g10600</name>
</gene>
<evidence type="ECO:0000256" key="1">
    <source>
        <dbReference type="SAM" id="MobiDB-lite"/>
    </source>
</evidence>
<reference evidence="2" key="2">
    <citation type="submission" date="2005-04" db="EMBL/GenBank/DDBJ databases">
        <authorList>
            <person name="Buell C.R."/>
            <person name="Wing R.A."/>
            <person name="McCombie W.A."/>
            <person name="Ouyang S."/>
        </authorList>
    </citation>
    <scope>NUCLEOTIDE SEQUENCE</scope>
</reference>
<protein>
    <submittedName>
        <fullName evidence="2">Uncharacterized protein</fullName>
    </submittedName>
</protein>
<dbReference type="AlphaFoldDB" id="Q2R8Y3"/>